<reference evidence="2" key="1">
    <citation type="journal article" date="2022" name="Mol. Ecol. Resour.">
        <title>The genomes of chicory, endive, great burdock and yacon provide insights into Asteraceae palaeo-polyploidization history and plant inulin production.</title>
        <authorList>
            <person name="Fan W."/>
            <person name="Wang S."/>
            <person name="Wang H."/>
            <person name="Wang A."/>
            <person name="Jiang F."/>
            <person name="Liu H."/>
            <person name="Zhao H."/>
            <person name="Xu D."/>
            <person name="Zhang Y."/>
        </authorList>
    </citation>
    <scope>NUCLEOTIDE SEQUENCE [LARGE SCALE GENOMIC DNA]</scope>
    <source>
        <strain evidence="2">cv. Punajuju</strain>
    </source>
</reference>
<proteinExistence type="predicted"/>
<comment type="caution">
    <text evidence="1">The sequence shown here is derived from an EMBL/GenBank/DDBJ whole genome shotgun (WGS) entry which is preliminary data.</text>
</comment>
<evidence type="ECO:0000313" key="2">
    <source>
        <dbReference type="Proteomes" id="UP001055811"/>
    </source>
</evidence>
<dbReference type="Proteomes" id="UP001055811">
    <property type="component" value="Linkage Group LG04"/>
</dbReference>
<organism evidence="1 2">
    <name type="scientific">Cichorium intybus</name>
    <name type="common">Chicory</name>
    <dbReference type="NCBI Taxonomy" id="13427"/>
    <lineage>
        <taxon>Eukaryota</taxon>
        <taxon>Viridiplantae</taxon>
        <taxon>Streptophyta</taxon>
        <taxon>Embryophyta</taxon>
        <taxon>Tracheophyta</taxon>
        <taxon>Spermatophyta</taxon>
        <taxon>Magnoliopsida</taxon>
        <taxon>eudicotyledons</taxon>
        <taxon>Gunneridae</taxon>
        <taxon>Pentapetalae</taxon>
        <taxon>asterids</taxon>
        <taxon>campanulids</taxon>
        <taxon>Asterales</taxon>
        <taxon>Asteraceae</taxon>
        <taxon>Cichorioideae</taxon>
        <taxon>Cichorieae</taxon>
        <taxon>Cichoriinae</taxon>
        <taxon>Cichorium</taxon>
    </lineage>
</organism>
<evidence type="ECO:0000313" key="1">
    <source>
        <dbReference type="EMBL" id="KAI3753352.1"/>
    </source>
</evidence>
<gene>
    <name evidence="1" type="ORF">L2E82_25403</name>
</gene>
<keyword evidence="2" id="KW-1185">Reference proteome</keyword>
<sequence>MKTISSFLALESNFHVRKCEDDDHELWHGEMWRHEDGAGRWVSICESVGMVTMVGQDKEGGFYGINMWLVASGSLVEMQYWTSGDGEKMIFLELRFGLVYNSYPLEQYWLELKFETA</sequence>
<name>A0ACB9E3J6_CICIN</name>
<reference evidence="1 2" key="2">
    <citation type="journal article" date="2022" name="Mol. Ecol. Resour.">
        <title>The genomes of chicory, endive, great burdock and yacon provide insights into Asteraceae paleo-polyploidization history and plant inulin production.</title>
        <authorList>
            <person name="Fan W."/>
            <person name="Wang S."/>
            <person name="Wang H."/>
            <person name="Wang A."/>
            <person name="Jiang F."/>
            <person name="Liu H."/>
            <person name="Zhao H."/>
            <person name="Xu D."/>
            <person name="Zhang Y."/>
        </authorList>
    </citation>
    <scope>NUCLEOTIDE SEQUENCE [LARGE SCALE GENOMIC DNA]</scope>
    <source>
        <strain evidence="2">cv. Punajuju</strain>
        <tissue evidence="1">Leaves</tissue>
    </source>
</reference>
<protein>
    <submittedName>
        <fullName evidence="1">Uncharacterized protein</fullName>
    </submittedName>
</protein>
<dbReference type="EMBL" id="CM042012">
    <property type="protein sequence ID" value="KAI3753352.1"/>
    <property type="molecule type" value="Genomic_DNA"/>
</dbReference>
<accession>A0ACB9E3J6</accession>